<dbReference type="OrthoDB" id="376357at2759"/>
<dbReference type="InterPro" id="IPR001623">
    <property type="entry name" value="DnaJ_domain"/>
</dbReference>
<dbReference type="Proteomes" id="UP000054324">
    <property type="component" value="Unassembled WGS sequence"/>
</dbReference>
<dbReference type="InterPro" id="IPR051938">
    <property type="entry name" value="Apopto_cytoskel_mod"/>
</dbReference>
<protein>
    <recommendedName>
        <fullName evidence="3">J domain-containing protein</fullName>
    </recommendedName>
</protein>
<dbReference type="AlphaFoldDB" id="A0A074Z4Q6"/>
<dbReference type="InterPro" id="IPR018253">
    <property type="entry name" value="DnaJ_domain_CS"/>
</dbReference>
<dbReference type="SUPFAM" id="SSF46565">
    <property type="entry name" value="Chaperone J-domain"/>
    <property type="match status" value="1"/>
</dbReference>
<dbReference type="GeneID" id="20325128"/>
<gene>
    <name evidence="4" type="ORF">T265_10960</name>
</gene>
<dbReference type="EMBL" id="KL597049">
    <property type="protein sequence ID" value="KER20512.1"/>
    <property type="molecule type" value="Genomic_DNA"/>
</dbReference>
<dbReference type="CTD" id="20325128"/>
<dbReference type="KEGG" id="ovi:T265_10960"/>
<evidence type="ECO:0000313" key="5">
    <source>
        <dbReference type="Proteomes" id="UP000054324"/>
    </source>
</evidence>
<evidence type="ECO:0000256" key="1">
    <source>
        <dbReference type="ARBA" id="ARBA00023186"/>
    </source>
</evidence>
<organism evidence="4 5">
    <name type="scientific">Opisthorchis viverrini</name>
    <name type="common">Southeast Asian liver fluke</name>
    <dbReference type="NCBI Taxonomy" id="6198"/>
    <lineage>
        <taxon>Eukaryota</taxon>
        <taxon>Metazoa</taxon>
        <taxon>Spiralia</taxon>
        <taxon>Lophotrochozoa</taxon>
        <taxon>Platyhelminthes</taxon>
        <taxon>Trematoda</taxon>
        <taxon>Digenea</taxon>
        <taxon>Opisthorchiida</taxon>
        <taxon>Opisthorchiata</taxon>
        <taxon>Opisthorchiidae</taxon>
        <taxon>Opisthorchis</taxon>
    </lineage>
</organism>
<evidence type="ECO:0000259" key="3">
    <source>
        <dbReference type="PROSITE" id="PS50076"/>
    </source>
</evidence>
<accession>A0A074Z4Q6</accession>
<sequence>MRIVLLLSGRTRRGASRRDAATVTQRPDTDSRIWGIFSTVDAGSHMVYTRPKYDHRKLKDQKRGLHTLRTYENCQCLTIDVPAAWAGLVGTRDCNAGALSNRIISHLPRAVGRLYRVAHYSVATDRSLYKVFGVNRDATHQEIKEAFYRLSKLYHPDVTNEPHARAKFQELARAYEVLGNPSKRKEYDRGLIRPSSSSVSPDGTVAADIDTESIRSSTTDSFSAFYVKQYNRVLNEDWLRKSDPQLIKTAIEYKQDERNFILTFYATFAVTLTLVFAYLKLTEKPIELLDLSASDKSKH</sequence>
<dbReference type="PROSITE" id="PS50076">
    <property type="entry name" value="DNAJ_2"/>
    <property type="match status" value="1"/>
</dbReference>
<dbReference type="CDD" id="cd06257">
    <property type="entry name" value="DnaJ"/>
    <property type="match status" value="1"/>
</dbReference>
<dbReference type="InterPro" id="IPR036869">
    <property type="entry name" value="J_dom_sf"/>
</dbReference>
<dbReference type="Gene3D" id="1.10.287.110">
    <property type="entry name" value="DnaJ domain"/>
    <property type="match status" value="1"/>
</dbReference>
<dbReference type="PANTHER" id="PTHR44145:SF3">
    <property type="entry name" value="DNAJ HOMOLOG SUBFAMILY A MEMBER 3, MITOCHONDRIAL"/>
    <property type="match status" value="1"/>
</dbReference>
<keyword evidence="2" id="KW-1133">Transmembrane helix</keyword>
<keyword evidence="1" id="KW-0143">Chaperone</keyword>
<dbReference type="STRING" id="6198.A0A074Z4Q6"/>
<dbReference type="PROSITE" id="PS00636">
    <property type="entry name" value="DNAJ_1"/>
    <property type="match status" value="1"/>
</dbReference>
<dbReference type="RefSeq" id="XP_009175748.1">
    <property type="nucleotide sequence ID" value="XM_009177484.1"/>
</dbReference>
<dbReference type="PRINTS" id="PR00625">
    <property type="entry name" value="JDOMAIN"/>
</dbReference>
<dbReference type="Pfam" id="PF00226">
    <property type="entry name" value="DnaJ"/>
    <property type="match status" value="1"/>
</dbReference>
<keyword evidence="5" id="KW-1185">Reference proteome</keyword>
<name>A0A074Z4Q6_OPIVI</name>
<feature type="transmembrane region" description="Helical" evidence="2">
    <location>
        <begin position="260"/>
        <end position="279"/>
    </location>
</feature>
<keyword evidence="2" id="KW-0472">Membrane</keyword>
<evidence type="ECO:0000256" key="2">
    <source>
        <dbReference type="SAM" id="Phobius"/>
    </source>
</evidence>
<evidence type="ECO:0000313" key="4">
    <source>
        <dbReference type="EMBL" id="KER20512.1"/>
    </source>
</evidence>
<feature type="domain" description="J" evidence="3">
    <location>
        <begin position="127"/>
        <end position="191"/>
    </location>
</feature>
<dbReference type="PANTHER" id="PTHR44145">
    <property type="entry name" value="DNAJ HOMOLOG SUBFAMILY A MEMBER 3, MITOCHONDRIAL"/>
    <property type="match status" value="1"/>
</dbReference>
<keyword evidence="2" id="KW-0812">Transmembrane</keyword>
<dbReference type="SMART" id="SM00271">
    <property type="entry name" value="DnaJ"/>
    <property type="match status" value="1"/>
</dbReference>
<reference evidence="4 5" key="1">
    <citation type="submission" date="2013-11" db="EMBL/GenBank/DDBJ databases">
        <title>Opisthorchis viverrini - life in the bile duct.</title>
        <authorList>
            <person name="Young N.D."/>
            <person name="Nagarajan N."/>
            <person name="Lin S.J."/>
            <person name="Korhonen P.K."/>
            <person name="Jex A.R."/>
            <person name="Hall R.S."/>
            <person name="Safavi-Hemami H."/>
            <person name="Kaewkong W."/>
            <person name="Bertrand D."/>
            <person name="Gao S."/>
            <person name="Seet Q."/>
            <person name="Wongkham S."/>
            <person name="Teh B.T."/>
            <person name="Wongkham C."/>
            <person name="Intapan P.M."/>
            <person name="Maleewong W."/>
            <person name="Yang X."/>
            <person name="Hu M."/>
            <person name="Wang Z."/>
            <person name="Hofmann A."/>
            <person name="Sternberg P.W."/>
            <person name="Tan P."/>
            <person name="Wang J."/>
            <person name="Gasser R.B."/>
        </authorList>
    </citation>
    <scope>NUCLEOTIDE SEQUENCE [LARGE SCALE GENOMIC DNA]</scope>
</reference>
<proteinExistence type="predicted"/>